<feature type="compositionally biased region" description="Low complexity" evidence="1">
    <location>
        <begin position="330"/>
        <end position="347"/>
    </location>
</feature>
<dbReference type="SUPFAM" id="SSF53474">
    <property type="entry name" value="alpha/beta-Hydrolases"/>
    <property type="match status" value="1"/>
</dbReference>
<sequence>MLILHIGSPKTGTTALQSFMSKNEDALRAQGINYMKAGRAGPAHNQISMATIRGDADAMRKALAEEYLSQPDMIHFASSETLFRFAMARKLGHVFDPIFKGQTRVIAYLRRQDSYVESLYKQHMKKGRLEFTKDEFVKEQTPKAGYNAILSHYARHFGGDDCITIRPYHRKVLKNNNIIEDFCDLIKVPDMSKMENIQLDANPSFSVEMSELLGILGAQDGTKARNIARILFEQQPEGVFGSYDAFNARDREYILATLADDREKFISRFVDGDGAFFHPEPGEFDTPFDEVADMRATLERKNKAVEAFIGAYEALHAEEAAAPPAPAAPPSETTADTDAQTDAAETTTADVPEGHLVVNADALPPTWFEEIYPGGTRPGFYHKVGAYAASFVDRGPEKLVVSFDNLHNAGDTRMRREPWAQKLCADHGWSHLGIYAQAPTWFRDMDLIAFMEKLAADGFFARFETSGFAGTSMGAFGALTFSRLSPGAQVVAFSPQTTLDTDKVPWEHRFAKGRAADWTLPFSDAADGIGEAKNVYLIYDPFDDNDRKQAKRLSGDNITTLRAIGLGHKSALVINRMGHLKMVMEQGLNGTLDPSAFYQAIRDRRAIFLYRKTMEGYLKKQGREHHIPGFTRAFRMAKRRAAQAGQ</sequence>
<evidence type="ECO:0008006" key="4">
    <source>
        <dbReference type="Google" id="ProtNLM"/>
    </source>
</evidence>
<dbReference type="AlphaFoldDB" id="A0A840WLI8"/>
<keyword evidence="3" id="KW-1185">Reference proteome</keyword>
<evidence type="ECO:0000256" key="1">
    <source>
        <dbReference type="SAM" id="MobiDB-lite"/>
    </source>
</evidence>
<proteinExistence type="predicted"/>
<dbReference type="InterPro" id="IPR029058">
    <property type="entry name" value="AB_hydrolase_fold"/>
</dbReference>
<dbReference type="RefSeq" id="WP_184011035.1">
    <property type="nucleotide sequence ID" value="NZ_JACIJS010000005.1"/>
</dbReference>
<dbReference type="InterPro" id="IPR027417">
    <property type="entry name" value="P-loop_NTPase"/>
</dbReference>
<accession>A0A840WLI8</accession>
<reference evidence="2 3" key="1">
    <citation type="submission" date="2020-08" db="EMBL/GenBank/DDBJ databases">
        <title>Genomic Encyclopedia of Type Strains, Phase IV (KMG-IV): sequencing the most valuable type-strain genomes for metagenomic binning, comparative biology and taxonomic classification.</title>
        <authorList>
            <person name="Goeker M."/>
        </authorList>
    </citation>
    <scope>NUCLEOTIDE SEQUENCE [LARGE SCALE GENOMIC DNA]</scope>
    <source>
        <strain evidence="2 3">DSM 103377</strain>
    </source>
</reference>
<dbReference type="EMBL" id="JACIJS010000005">
    <property type="protein sequence ID" value="MBB5515919.1"/>
    <property type="molecule type" value="Genomic_DNA"/>
</dbReference>
<evidence type="ECO:0000313" key="2">
    <source>
        <dbReference type="EMBL" id="MBB5515919.1"/>
    </source>
</evidence>
<organism evidence="2 3">
    <name type="scientific">Rubricella aquisinus</name>
    <dbReference type="NCBI Taxonomy" id="2028108"/>
    <lineage>
        <taxon>Bacteria</taxon>
        <taxon>Pseudomonadati</taxon>
        <taxon>Pseudomonadota</taxon>
        <taxon>Alphaproteobacteria</taxon>
        <taxon>Rhodobacterales</taxon>
        <taxon>Paracoccaceae</taxon>
        <taxon>Rubricella</taxon>
    </lineage>
</organism>
<protein>
    <recommendedName>
        <fullName evidence="4">Sulfotransferase family protein</fullName>
    </recommendedName>
</protein>
<gene>
    <name evidence="2" type="ORF">FHS89_001939</name>
</gene>
<feature type="region of interest" description="Disordered" evidence="1">
    <location>
        <begin position="320"/>
        <end position="347"/>
    </location>
</feature>
<dbReference type="Proteomes" id="UP000553766">
    <property type="component" value="Unassembled WGS sequence"/>
</dbReference>
<dbReference type="Gene3D" id="3.40.50.300">
    <property type="entry name" value="P-loop containing nucleotide triphosphate hydrolases"/>
    <property type="match status" value="1"/>
</dbReference>
<comment type="caution">
    <text evidence="2">The sequence shown here is derived from an EMBL/GenBank/DDBJ whole genome shotgun (WGS) entry which is preliminary data.</text>
</comment>
<name>A0A840WLI8_9RHOB</name>
<dbReference type="SUPFAM" id="SSF52540">
    <property type="entry name" value="P-loop containing nucleoside triphosphate hydrolases"/>
    <property type="match status" value="1"/>
</dbReference>
<evidence type="ECO:0000313" key="3">
    <source>
        <dbReference type="Proteomes" id="UP000553766"/>
    </source>
</evidence>